<dbReference type="PROSITE" id="PS00099">
    <property type="entry name" value="THIOLASE_3"/>
    <property type="match status" value="1"/>
</dbReference>
<dbReference type="Proteomes" id="UP000236584">
    <property type="component" value="Chromosome"/>
</dbReference>
<dbReference type="GO" id="GO:0005737">
    <property type="term" value="C:cytoplasm"/>
    <property type="evidence" value="ECO:0007669"/>
    <property type="project" value="UniProtKB-ARBA"/>
</dbReference>
<keyword evidence="10" id="KW-1185">Reference proteome</keyword>
<dbReference type="InterPro" id="IPR002155">
    <property type="entry name" value="Thiolase"/>
</dbReference>
<dbReference type="PANTHER" id="PTHR43853">
    <property type="entry name" value="3-KETOACYL-COA THIOLASE, PEROXISOMAL"/>
    <property type="match status" value="1"/>
</dbReference>
<dbReference type="InterPro" id="IPR050215">
    <property type="entry name" value="Thiolase-like_sf_Thiolase"/>
</dbReference>
<evidence type="ECO:0000313" key="10">
    <source>
        <dbReference type="Proteomes" id="UP000236584"/>
    </source>
</evidence>
<protein>
    <recommendedName>
        <fullName evidence="6">acetyl-CoA C-acyltransferase</fullName>
        <ecNumber evidence="6">2.3.1.16</ecNumber>
    </recommendedName>
</protein>
<comment type="similarity">
    <text evidence="2">Belongs to the thiolase-like superfamily. Thiolase family.</text>
</comment>
<dbReference type="OrthoDB" id="25212at2157"/>
<dbReference type="PIRSF" id="PIRSF000429">
    <property type="entry name" value="Ac-CoA_Ac_transf"/>
    <property type="match status" value="1"/>
</dbReference>
<dbReference type="PROSITE" id="PS00098">
    <property type="entry name" value="THIOLASE_1"/>
    <property type="match status" value="1"/>
</dbReference>
<keyword evidence="5 9" id="KW-0012">Acyltransferase</keyword>
<evidence type="ECO:0000256" key="4">
    <source>
        <dbReference type="ARBA" id="ARBA00023229"/>
    </source>
</evidence>
<dbReference type="Gene3D" id="3.40.47.10">
    <property type="match status" value="2"/>
</dbReference>
<evidence type="ECO:0000313" key="9">
    <source>
        <dbReference type="EMBL" id="AUV83204.1"/>
    </source>
</evidence>
<dbReference type="GO" id="GO:0010124">
    <property type="term" value="P:phenylacetate catabolic process"/>
    <property type="evidence" value="ECO:0007669"/>
    <property type="project" value="TreeGrafter"/>
</dbReference>
<dbReference type="Pfam" id="PF02803">
    <property type="entry name" value="Thiolase_C"/>
    <property type="match status" value="1"/>
</dbReference>
<evidence type="ECO:0000259" key="7">
    <source>
        <dbReference type="Pfam" id="PF00108"/>
    </source>
</evidence>
<sequence>MSTPVVAAAYRTPQGKDGGVLSEVRSEDLSTTLVDHLLDVTGLDPAVVDDLMWGCAQQRGEQDANVARVVALLSELGEGTPATTINRWCASSMQAVISAADAVAAGNRDCVVAGGVESMSRVPLSSMPYDELHPRLASEYDLADLEMGATAEKVAEVYDVSREAQDEYALRSQQRAADATDSGRFDDELVPVEVGAGTVTADEGIRRDTSLEGLSKLPPAFSGGGTVTAGNASQISDGAALVLVTSESFAADYGLDVLARVGTNHVAGVDPTVMGIGPVPATRGLLERAGRDIDDYDLVELNEAFASQTIYCRRELGIEAERFNVNGGAIAIGHPLGASGARLPVTLVHEMRKRGASRGLATLCVGFGQGAAVEFAR</sequence>
<dbReference type="InterPro" id="IPR020617">
    <property type="entry name" value="Thiolase_C"/>
</dbReference>
<gene>
    <name evidence="9" type="ORF">C2R22_17415</name>
</gene>
<dbReference type="InterPro" id="IPR020613">
    <property type="entry name" value="Thiolase_CS"/>
</dbReference>
<dbReference type="EMBL" id="CP026309">
    <property type="protein sequence ID" value="AUV83204.1"/>
    <property type="molecule type" value="Genomic_DNA"/>
</dbReference>
<dbReference type="KEGG" id="srub:C2R22_17415"/>
<keyword evidence="4" id="KW-0414">Isoprene biosynthesis</keyword>
<reference evidence="9 10" key="1">
    <citation type="submission" date="2018-01" db="EMBL/GenBank/DDBJ databases">
        <title>Complete genome sequence of Salinigranum rubrum GX10T, an extremely halophilic archaeon isolated from a marine solar saltern.</title>
        <authorList>
            <person name="Han S."/>
        </authorList>
    </citation>
    <scope>NUCLEOTIDE SEQUENCE [LARGE SCALE GENOMIC DNA]</scope>
    <source>
        <strain evidence="9 10">GX10</strain>
    </source>
</reference>
<name>A0A2I8VMU7_9EURY</name>
<evidence type="ECO:0000256" key="2">
    <source>
        <dbReference type="ARBA" id="ARBA00010982"/>
    </source>
</evidence>
<evidence type="ECO:0000259" key="8">
    <source>
        <dbReference type="Pfam" id="PF02803"/>
    </source>
</evidence>
<dbReference type="EC" id="2.3.1.16" evidence="6"/>
<accession>A0A2I8VMU7</accession>
<proteinExistence type="inferred from homology"/>
<dbReference type="InterPro" id="IPR020610">
    <property type="entry name" value="Thiolase_AS"/>
</dbReference>
<dbReference type="PANTHER" id="PTHR43853:SF2">
    <property type="entry name" value="3-OXOADIPYL-COA_3-OXO-5,6-DEHYDROSUBERYL-COA THIOLASE"/>
    <property type="match status" value="1"/>
</dbReference>
<dbReference type="NCBIfam" id="TIGR01930">
    <property type="entry name" value="AcCoA-C-Actrans"/>
    <property type="match status" value="1"/>
</dbReference>
<dbReference type="SUPFAM" id="SSF53901">
    <property type="entry name" value="Thiolase-like"/>
    <property type="match status" value="2"/>
</dbReference>
<dbReference type="FunFam" id="3.40.47.10:FF:000010">
    <property type="entry name" value="Acetyl-CoA acetyltransferase (Thiolase)"/>
    <property type="match status" value="1"/>
</dbReference>
<dbReference type="GO" id="GO:0006635">
    <property type="term" value="P:fatty acid beta-oxidation"/>
    <property type="evidence" value="ECO:0007669"/>
    <property type="project" value="TreeGrafter"/>
</dbReference>
<evidence type="ECO:0000256" key="3">
    <source>
        <dbReference type="ARBA" id="ARBA00022679"/>
    </source>
</evidence>
<evidence type="ECO:0000256" key="1">
    <source>
        <dbReference type="ARBA" id="ARBA00005189"/>
    </source>
</evidence>
<dbReference type="InterPro" id="IPR020616">
    <property type="entry name" value="Thiolase_N"/>
</dbReference>
<comment type="pathway">
    <text evidence="1">Lipid metabolism.</text>
</comment>
<keyword evidence="3 9" id="KW-0808">Transferase</keyword>
<dbReference type="GeneID" id="35593909"/>
<organism evidence="9 10">
    <name type="scientific">Salinigranum rubrum</name>
    <dbReference type="NCBI Taxonomy" id="755307"/>
    <lineage>
        <taxon>Archaea</taxon>
        <taxon>Methanobacteriati</taxon>
        <taxon>Methanobacteriota</taxon>
        <taxon>Stenosarchaea group</taxon>
        <taxon>Halobacteria</taxon>
        <taxon>Halobacteriales</taxon>
        <taxon>Haloferacaceae</taxon>
        <taxon>Salinigranum</taxon>
    </lineage>
</organism>
<evidence type="ECO:0000256" key="5">
    <source>
        <dbReference type="ARBA" id="ARBA00023315"/>
    </source>
</evidence>
<dbReference type="GO" id="GO:0003988">
    <property type="term" value="F:acetyl-CoA C-acyltransferase activity"/>
    <property type="evidence" value="ECO:0007669"/>
    <property type="project" value="UniProtKB-EC"/>
</dbReference>
<dbReference type="AlphaFoldDB" id="A0A2I8VMU7"/>
<dbReference type="InterPro" id="IPR016039">
    <property type="entry name" value="Thiolase-like"/>
</dbReference>
<dbReference type="GO" id="GO:0008299">
    <property type="term" value="P:isoprenoid biosynthetic process"/>
    <property type="evidence" value="ECO:0007669"/>
    <property type="project" value="UniProtKB-KW"/>
</dbReference>
<dbReference type="InterPro" id="IPR020615">
    <property type="entry name" value="Thiolase_acyl_enz_int_AS"/>
</dbReference>
<dbReference type="RefSeq" id="WP_103426893.1">
    <property type="nucleotide sequence ID" value="NZ_CP026309.1"/>
</dbReference>
<dbReference type="Pfam" id="PF00108">
    <property type="entry name" value="Thiolase_N"/>
    <property type="match status" value="1"/>
</dbReference>
<dbReference type="PROSITE" id="PS00737">
    <property type="entry name" value="THIOLASE_2"/>
    <property type="match status" value="1"/>
</dbReference>
<feature type="domain" description="Thiolase N-terminal" evidence="7">
    <location>
        <begin position="5"/>
        <end position="248"/>
    </location>
</feature>
<evidence type="ECO:0000256" key="6">
    <source>
        <dbReference type="ARBA" id="ARBA00024073"/>
    </source>
</evidence>
<dbReference type="CDD" id="cd00751">
    <property type="entry name" value="thiolase"/>
    <property type="match status" value="1"/>
</dbReference>
<feature type="domain" description="Thiolase C-terminal" evidence="8">
    <location>
        <begin position="256"/>
        <end position="374"/>
    </location>
</feature>